<evidence type="ECO:0000313" key="2">
    <source>
        <dbReference type="Proteomes" id="UP000094960"/>
    </source>
</evidence>
<accession>A0A1D7Y6D5</accession>
<sequence length="167" mass="18008">MTPSVRPAPPPLVRTVRMRLHRIGTLTWPALRALLTEDSAYTGARCAWTDLNGFRLEPATALPAEPPVATHLWAWTSQTALRSRIDTGRALTCALLPDTGATGESVPVRIRPAIAWPGDDHQVGRPDRPLAASSIELLELTGAAPVTFVRETPADRPPYPAPPARSS</sequence>
<gene>
    <name evidence="1" type="ORF">BFF78_08545</name>
</gene>
<keyword evidence="2" id="KW-1185">Reference proteome</keyword>
<dbReference type="RefSeq" id="WP_069777732.1">
    <property type="nucleotide sequence ID" value="NZ_CP017248.1"/>
</dbReference>
<name>A0A1D7Y6D5_9ACTN</name>
<proteinExistence type="predicted"/>
<reference evidence="2" key="1">
    <citation type="submission" date="2016-09" db="EMBL/GenBank/DDBJ databases">
        <title>Streptomyces puniciscabiei strain:TW1S1 Genome sequencing and assembly.</title>
        <authorList>
            <person name="Kim M.-K."/>
            <person name="Kim S.B."/>
        </authorList>
    </citation>
    <scope>NUCLEOTIDE SEQUENCE [LARGE SCALE GENOMIC DNA]</scope>
    <source>
        <strain evidence="2">TW1S1</strain>
    </source>
</reference>
<dbReference type="Proteomes" id="UP000094960">
    <property type="component" value="Chromosome"/>
</dbReference>
<dbReference type="AlphaFoldDB" id="A0A1D7Y6D5"/>
<protein>
    <submittedName>
        <fullName evidence="1">Uncharacterized protein</fullName>
    </submittedName>
</protein>
<dbReference type="KEGG" id="spun:BFF78_08545"/>
<organism evidence="1 2">
    <name type="scientific">Streptomyces fodineus</name>
    <dbReference type="NCBI Taxonomy" id="1904616"/>
    <lineage>
        <taxon>Bacteria</taxon>
        <taxon>Bacillati</taxon>
        <taxon>Actinomycetota</taxon>
        <taxon>Actinomycetes</taxon>
        <taxon>Kitasatosporales</taxon>
        <taxon>Streptomycetaceae</taxon>
        <taxon>Streptomyces</taxon>
    </lineage>
</organism>
<evidence type="ECO:0000313" key="1">
    <source>
        <dbReference type="EMBL" id="AOR31084.1"/>
    </source>
</evidence>
<dbReference type="EMBL" id="CP017248">
    <property type="protein sequence ID" value="AOR31084.1"/>
    <property type="molecule type" value="Genomic_DNA"/>
</dbReference>